<dbReference type="PANTHER" id="PTHR43232">
    <property type="entry name" value="MOLYBDENUM COFACTOR BIOSYNTHESIS PROTEIN B"/>
    <property type="match status" value="1"/>
</dbReference>
<dbReference type="InterPro" id="IPR036425">
    <property type="entry name" value="MoaB/Mog-like_dom_sf"/>
</dbReference>
<name>A0A2Z3JDF9_9DEIO</name>
<dbReference type="GO" id="GO:0005829">
    <property type="term" value="C:cytosol"/>
    <property type="evidence" value="ECO:0007669"/>
    <property type="project" value="TreeGrafter"/>
</dbReference>
<dbReference type="Proteomes" id="UP000245368">
    <property type="component" value="Chromosome"/>
</dbReference>
<evidence type="ECO:0000256" key="3">
    <source>
        <dbReference type="ARBA" id="ARBA00006112"/>
    </source>
</evidence>
<sequence length="170" mass="18036">MGRDEHQQAAPRSVRAAVLTISDTRTLATDTSGDYLRGELAAAGHQLTGRSIVRDDATEIRPALLHLMAQAEVVITSGGTGITGRDVTIPVVESLITKPMPGFGELFRMLSYREVGGAAMLSRAVGGLAGHALVFALPGSLNAVQTAWEGLLRDELGHLVFEMTRHAQHG</sequence>
<dbReference type="EMBL" id="CP029494">
    <property type="protein sequence ID" value="AWN23072.1"/>
    <property type="molecule type" value="Genomic_DNA"/>
</dbReference>
<feature type="domain" description="MoaB/Mog" evidence="6">
    <location>
        <begin position="17"/>
        <end position="159"/>
    </location>
</feature>
<dbReference type="PANTHER" id="PTHR43232:SF2">
    <property type="entry name" value="MOLYBDENUM COFACTOR BIOSYNTHESIS PROTEIN B"/>
    <property type="match status" value="1"/>
</dbReference>
<dbReference type="RefSeq" id="WP_109826586.1">
    <property type="nucleotide sequence ID" value="NZ_CP029494.1"/>
</dbReference>
<dbReference type="Gene3D" id="3.40.980.10">
    <property type="entry name" value="MoaB/Mog-like domain"/>
    <property type="match status" value="1"/>
</dbReference>
<evidence type="ECO:0000313" key="8">
    <source>
        <dbReference type="Proteomes" id="UP000245368"/>
    </source>
</evidence>
<protein>
    <recommendedName>
        <fullName evidence="4 5">Molybdenum cofactor biosynthesis protein B</fullName>
    </recommendedName>
</protein>
<dbReference type="GO" id="GO:0006777">
    <property type="term" value="P:Mo-molybdopterin cofactor biosynthetic process"/>
    <property type="evidence" value="ECO:0007669"/>
    <property type="project" value="UniProtKB-UniRule"/>
</dbReference>
<comment type="pathway">
    <text evidence="2 5">Cofactor biosynthesis; molybdopterin biosynthesis.</text>
</comment>
<evidence type="ECO:0000256" key="1">
    <source>
        <dbReference type="ARBA" id="ARBA00003487"/>
    </source>
</evidence>
<dbReference type="KEGG" id="dez:DKM44_07390"/>
<organism evidence="7 8">
    <name type="scientific">Deinococcus irradiatisoli</name>
    <dbReference type="NCBI Taxonomy" id="2202254"/>
    <lineage>
        <taxon>Bacteria</taxon>
        <taxon>Thermotogati</taxon>
        <taxon>Deinococcota</taxon>
        <taxon>Deinococci</taxon>
        <taxon>Deinococcales</taxon>
        <taxon>Deinococcaceae</taxon>
        <taxon>Deinococcus</taxon>
    </lineage>
</organism>
<dbReference type="FunFam" id="3.40.980.10:FF:000006">
    <property type="entry name" value="Molybdenum cofactor biosynthesis protein B"/>
    <property type="match status" value="1"/>
</dbReference>
<comment type="function">
    <text evidence="1 5">May be involved in the biosynthesis of molybdopterin.</text>
</comment>
<dbReference type="SUPFAM" id="SSF53218">
    <property type="entry name" value="Molybdenum cofactor biosynthesis proteins"/>
    <property type="match status" value="1"/>
</dbReference>
<dbReference type="AlphaFoldDB" id="A0A2Z3JDF9"/>
<keyword evidence="8" id="KW-1185">Reference proteome</keyword>
<dbReference type="Pfam" id="PF00994">
    <property type="entry name" value="MoCF_biosynth"/>
    <property type="match status" value="1"/>
</dbReference>
<evidence type="ECO:0000256" key="5">
    <source>
        <dbReference type="PIRNR" id="PIRNR006443"/>
    </source>
</evidence>
<keyword evidence="5" id="KW-0501">Molybdenum cofactor biosynthesis</keyword>
<evidence type="ECO:0000256" key="2">
    <source>
        <dbReference type="ARBA" id="ARBA00005046"/>
    </source>
</evidence>
<reference evidence="7 8" key="1">
    <citation type="submission" date="2018-05" db="EMBL/GenBank/DDBJ databases">
        <title>Complete Genome Sequence of Deinococcus sp. strain 17bor-2.</title>
        <authorList>
            <person name="Srinivasan S."/>
        </authorList>
    </citation>
    <scope>NUCLEOTIDE SEQUENCE [LARGE SCALE GENOMIC DNA]</scope>
    <source>
        <strain evidence="7 8">17bor-2</strain>
    </source>
</reference>
<dbReference type="PIRSF" id="PIRSF006443">
    <property type="entry name" value="MoaB"/>
    <property type="match status" value="1"/>
</dbReference>
<dbReference type="CDD" id="cd00886">
    <property type="entry name" value="MogA_MoaB"/>
    <property type="match status" value="1"/>
</dbReference>
<evidence type="ECO:0000259" key="6">
    <source>
        <dbReference type="SMART" id="SM00852"/>
    </source>
</evidence>
<dbReference type="InterPro" id="IPR012245">
    <property type="entry name" value="MoaB"/>
</dbReference>
<comment type="similarity">
    <text evidence="3 5">Belongs to the MoaB/Mog family.</text>
</comment>
<accession>A0A2Z3JDF9</accession>
<evidence type="ECO:0000256" key="4">
    <source>
        <dbReference type="ARBA" id="ARBA00015262"/>
    </source>
</evidence>
<dbReference type="SMART" id="SM00852">
    <property type="entry name" value="MoCF_biosynth"/>
    <property type="match status" value="1"/>
</dbReference>
<dbReference type="NCBIfam" id="TIGR00177">
    <property type="entry name" value="molyb_syn"/>
    <property type="match status" value="1"/>
</dbReference>
<gene>
    <name evidence="7" type="ORF">DKM44_07390</name>
</gene>
<dbReference type="OrthoDB" id="9784492at2"/>
<dbReference type="InterPro" id="IPR001453">
    <property type="entry name" value="MoaB/Mog_dom"/>
</dbReference>
<evidence type="ECO:0000313" key="7">
    <source>
        <dbReference type="EMBL" id="AWN23072.1"/>
    </source>
</evidence>
<proteinExistence type="inferred from homology"/>
<dbReference type="UniPathway" id="UPA00344"/>